<evidence type="ECO:0000313" key="2">
    <source>
        <dbReference type="Proteomes" id="UP000729402"/>
    </source>
</evidence>
<reference evidence="1" key="2">
    <citation type="submission" date="2021-02" db="EMBL/GenBank/DDBJ databases">
        <authorList>
            <person name="Kimball J.A."/>
            <person name="Haas M.W."/>
            <person name="Macchietto M."/>
            <person name="Kono T."/>
            <person name="Duquette J."/>
            <person name="Shao M."/>
        </authorList>
    </citation>
    <scope>NUCLEOTIDE SEQUENCE</scope>
    <source>
        <tissue evidence="1">Fresh leaf tissue</tissue>
    </source>
</reference>
<keyword evidence="2" id="KW-1185">Reference proteome</keyword>
<protein>
    <submittedName>
        <fullName evidence="1">Uncharacterized protein</fullName>
    </submittedName>
</protein>
<evidence type="ECO:0000313" key="1">
    <source>
        <dbReference type="EMBL" id="KAG8077026.1"/>
    </source>
</evidence>
<comment type="caution">
    <text evidence="1">The sequence shown here is derived from an EMBL/GenBank/DDBJ whole genome shotgun (WGS) entry which is preliminary data.</text>
</comment>
<dbReference type="EMBL" id="JAAALK010000283">
    <property type="protein sequence ID" value="KAG8077026.1"/>
    <property type="molecule type" value="Genomic_DNA"/>
</dbReference>
<sequence length="163" mass="18891">MGNPNPKESMPNKISGIRSFDLESDVLIIFLTRVREQKLLRKFRHGIESFDEPKVPRLRAFPSPLPGWHGWYLRISAANRSFCEEIGIGHCISLSLADPYKNQVPYDNLTPWLACTIGSIDIDAWWGEWALHLFNRHLTTFYEHQHPDNVDDSSLGMAWMLRK</sequence>
<name>A0A8J5VXK2_ZIZPA</name>
<dbReference type="Proteomes" id="UP000729402">
    <property type="component" value="Unassembled WGS sequence"/>
</dbReference>
<organism evidence="1 2">
    <name type="scientific">Zizania palustris</name>
    <name type="common">Northern wild rice</name>
    <dbReference type="NCBI Taxonomy" id="103762"/>
    <lineage>
        <taxon>Eukaryota</taxon>
        <taxon>Viridiplantae</taxon>
        <taxon>Streptophyta</taxon>
        <taxon>Embryophyta</taxon>
        <taxon>Tracheophyta</taxon>
        <taxon>Spermatophyta</taxon>
        <taxon>Magnoliopsida</taxon>
        <taxon>Liliopsida</taxon>
        <taxon>Poales</taxon>
        <taxon>Poaceae</taxon>
        <taxon>BOP clade</taxon>
        <taxon>Oryzoideae</taxon>
        <taxon>Oryzeae</taxon>
        <taxon>Zizaniinae</taxon>
        <taxon>Zizania</taxon>
    </lineage>
</organism>
<dbReference type="EMBL" id="JAAALK010000283">
    <property type="protein sequence ID" value="KAG8077027.1"/>
    <property type="molecule type" value="Genomic_DNA"/>
</dbReference>
<gene>
    <name evidence="1" type="ORF">GUJ93_ZPchr0006g41587</name>
</gene>
<dbReference type="AlphaFoldDB" id="A0A8J5VXK2"/>
<reference evidence="1" key="1">
    <citation type="journal article" date="2021" name="bioRxiv">
        <title>Whole Genome Assembly and Annotation of Northern Wild Rice, Zizania palustris L., Supports a Whole Genome Duplication in the Zizania Genus.</title>
        <authorList>
            <person name="Haas M."/>
            <person name="Kono T."/>
            <person name="Macchietto M."/>
            <person name="Millas R."/>
            <person name="McGilp L."/>
            <person name="Shao M."/>
            <person name="Duquette J."/>
            <person name="Hirsch C.N."/>
            <person name="Kimball J."/>
        </authorList>
    </citation>
    <scope>NUCLEOTIDE SEQUENCE</scope>
    <source>
        <tissue evidence="1">Fresh leaf tissue</tissue>
    </source>
</reference>
<dbReference type="OrthoDB" id="690390at2759"/>
<proteinExistence type="predicted"/>
<accession>A0A8J5VXK2</accession>